<sequence length="1778" mass="199901">MVLVVSAVKKEDFKTCAQSGFCTRNRAYADLASETLDWESPFRLDPTSIQMEDGILTGNLIYFPTTSSSSGESGGALNAGYTLEVHLLDNDAVRVRMSERDPQRRRYDGLQKIVLVKPLISSTQYNQLARDEDGLFTITYGSQRQNAARIRFAPFQIEFLVDGVSTLMLNEGGLLKIEAAQARSDVADTRTRTPLERRLEQGMWSERFKDIIDTKPRGPESFGLDITFPEIEDVYGIPEHASSLSLKSTRGPEAQYTEPYRLYNLDVFEYEIDSPMALYGSIPFMLGHSKDKTAGVFWMNAAETWIDIEKIKSTSGSNRKSTRTHWYSEAGVLDLFVFLGPSHRDIFKQYSSLVGATALPQSFAIGYHQCRWNYISQKDVIEVDAGFETHEIPYDVLWLDIEHTDGKRYFTWDLKQFPDPIDMQLHLASKGRKMVTIIDPHIKMDKGYHISKEATDKSLFVMNNYFSPFDGWCWPGSSQWIDFVNPRAKDWWASQFSYDRYIGSTNTLFTWNDMNEPSVFTGPEITLPKDAMHYNHVEHRSIHNIYGAMFHAASAQGLTTRNETLQRPFVLSRAFFAGSQRYGSIWTGDNKASWEHYAVATPMLLTIGLAGLPFSGADVGGFFGDPEPELLTRWYQAGAFYPFFRAHAHLDSKRREPWLFGEPYTSQIRVAIRTRYSLLPFWYTLFQEASVDGVPIIRPMFFEFPSDESTYRMEDQFMVGDALVVKPVTRAGATHSEVYFAGNDKWFDFYDGQVKRGPGVQSVPSPAYKIPVYQRAGTIIPKREKPRRSSKEMENDPFTLVIAVDSKGEASGRLYLDDGESFEYTRGDYILREFKVQGKVLTSRSLNRQESETEWSFVQRFSSLKVERIVFQGLSEPVSRAVIDGRPTAIESRYDVAGGQYVVIVRNADLSIGQDCQLMDYIKIAKVNAVQLEKGQSTYIGTLHLTAHHLIFFHPDQEIWISYPTIHTVEKGLPTVHNAWPLHIRCHNFIFVALNFQSEKDVTDVYESIQKLTCIGSVEQLYAFFYTPSPAFKTTDGWQIYDPLLEYERMGVMSKSDQWRVSELNRSYTFSPTYPQLIVVPSKISDTVLQYAAKHRSKARIPALSYLHWNNMASITRSSQPMVGLKQNRSIQDEKLIEAIFMTNVPQSSSGNPVYGSTATNLIIDARPTANAMANTAVGAGTENMENYRNCKKVYSGIDNIHVMRDSLNKLVEALQEIDIKGSVNKPMLQKSGWLKHIAAVMDGAVMIVRNIHISSSHVLVHCSDGWDRTAQLTSVAQICLDPYYRTLRGFQVLVEKEWCSFGYKFMDRCGHLSNDKNFVALSATNSAANTFANVQNKFINNKHIRETSPIFHQFLDCVFQTMHQNPKRFEFNEYFLTQLHYHVYSCQFGNFLFNCQKDRREYNATTKCASIWDFINSSKEEYLNKDYDQSLDKARGGDEGVLFPDTKAIKYWSKLFGRTDEELNSPDDNTTPNNPLNERITPEMLGFGNNYAESVASAEVDYSGDERVESDPLGIGSSTSTALPRSSARANNLVRAGTPTGGTQVSEGDDSWQKSADNLASKFPAALSGAFGGGFVDSFNRLTMNVRDTWYASSTPSGPSSQYGEDSLFADMRATGAGSQNRAATLGRSDSNRRRGTVDREMRSISSAAPASTQSQSNSSSPKHSLADLTLEHEIDPLRSGGGSGGGTFRGSPSGSTHPSSRPITHSRQQQVAANISPKEAIGRSTPRVASPDLTLALPPCGVVEPCGLSMIEKPATPVPEPPKEPVKELPHPLFVE</sequence>
<dbReference type="EMBL" id="JAAAUQ010000577">
    <property type="protein sequence ID" value="KAF9149070.1"/>
    <property type="molecule type" value="Genomic_DNA"/>
</dbReference>
<keyword evidence="7" id="KW-0325">Glycoprotein</keyword>
<dbReference type="InterPro" id="IPR017853">
    <property type="entry name" value="GH"/>
</dbReference>
<organism evidence="12 13">
    <name type="scientific">Linnemannia schmuckeri</name>
    <dbReference type="NCBI Taxonomy" id="64567"/>
    <lineage>
        <taxon>Eukaryota</taxon>
        <taxon>Fungi</taxon>
        <taxon>Fungi incertae sedis</taxon>
        <taxon>Mucoromycota</taxon>
        <taxon>Mortierellomycotina</taxon>
        <taxon>Mortierellomycetes</taxon>
        <taxon>Mortierellales</taxon>
        <taxon>Mortierellaceae</taxon>
        <taxon>Linnemannia</taxon>
    </lineage>
</organism>
<evidence type="ECO:0000256" key="8">
    <source>
        <dbReference type="ARBA" id="ARBA00023295"/>
    </source>
</evidence>
<dbReference type="FunFam" id="3.20.20.80:FF:000039">
    <property type="entry name" value="Glucosidase, alpha neutral C"/>
    <property type="match status" value="1"/>
</dbReference>
<dbReference type="Gene3D" id="3.20.20.80">
    <property type="entry name" value="Glycosidases"/>
    <property type="match status" value="2"/>
</dbReference>
<evidence type="ECO:0000256" key="3">
    <source>
        <dbReference type="ARBA" id="ARBA00007806"/>
    </source>
</evidence>
<dbReference type="CDD" id="cd06603">
    <property type="entry name" value="GH31_GANC_GANAB_alpha"/>
    <property type="match status" value="1"/>
</dbReference>
<dbReference type="PROSITE" id="PS00383">
    <property type="entry name" value="TYR_PHOSPHATASE_1"/>
    <property type="match status" value="1"/>
</dbReference>
<dbReference type="Pfam" id="PF21098">
    <property type="entry name" value="PH-GRAM_MTMR6-like"/>
    <property type="match status" value="1"/>
</dbReference>
<feature type="region of interest" description="Disordered" evidence="10">
    <location>
        <begin position="1619"/>
        <end position="1710"/>
    </location>
</feature>
<evidence type="ECO:0000256" key="2">
    <source>
        <dbReference type="ARBA" id="ARBA00004833"/>
    </source>
</evidence>
<dbReference type="InterPro" id="IPR048994">
    <property type="entry name" value="PH-GRAM_MTMR6-9"/>
</dbReference>
<dbReference type="PANTHER" id="PTHR22762">
    <property type="entry name" value="ALPHA-GLUCOSIDASE"/>
    <property type="match status" value="1"/>
</dbReference>
<dbReference type="SUPFAM" id="SSF74650">
    <property type="entry name" value="Galactose mutarotase-like"/>
    <property type="match status" value="1"/>
</dbReference>
<dbReference type="InterPro" id="IPR025887">
    <property type="entry name" value="Glyco_hydro_31_N_dom"/>
</dbReference>
<gene>
    <name evidence="12" type="ORF">BG015_009155</name>
</gene>
<feature type="compositionally biased region" description="Low complexity" evidence="10">
    <location>
        <begin position="1645"/>
        <end position="1665"/>
    </location>
</feature>
<evidence type="ECO:0000256" key="5">
    <source>
        <dbReference type="ARBA" id="ARBA00022801"/>
    </source>
</evidence>
<dbReference type="Gene3D" id="2.30.29.30">
    <property type="entry name" value="Pleckstrin-homology domain (PH domain)/Phosphotyrosine-binding domain (PTB)"/>
    <property type="match status" value="1"/>
</dbReference>
<dbReference type="Proteomes" id="UP000748756">
    <property type="component" value="Unassembled WGS sequence"/>
</dbReference>
<evidence type="ECO:0000256" key="6">
    <source>
        <dbReference type="ARBA" id="ARBA00022824"/>
    </source>
</evidence>
<keyword evidence="4" id="KW-0732">Signal</keyword>
<evidence type="ECO:0000256" key="1">
    <source>
        <dbReference type="ARBA" id="ARBA00004240"/>
    </source>
</evidence>
<dbReference type="SUPFAM" id="SSF51445">
    <property type="entry name" value="(Trans)glycosidases"/>
    <property type="match status" value="1"/>
</dbReference>
<feature type="compositionally biased region" description="Polar residues" evidence="10">
    <location>
        <begin position="1698"/>
        <end position="1710"/>
    </location>
</feature>
<name>A0A9P5VA60_9FUNG</name>
<dbReference type="SUPFAM" id="SSF50729">
    <property type="entry name" value="PH domain-like"/>
    <property type="match status" value="1"/>
</dbReference>
<reference evidence="12" key="1">
    <citation type="journal article" date="2020" name="Fungal Divers.">
        <title>Resolving the Mortierellaceae phylogeny through synthesis of multi-gene phylogenetics and phylogenomics.</title>
        <authorList>
            <person name="Vandepol N."/>
            <person name="Liber J."/>
            <person name="Desiro A."/>
            <person name="Na H."/>
            <person name="Kennedy M."/>
            <person name="Barry K."/>
            <person name="Grigoriev I.V."/>
            <person name="Miller A.N."/>
            <person name="O'Donnell K."/>
            <person name="Stajich J.E."/>
            <person name="Bonito G."/>
        </authorList>
    </citation>
    <scope>NUCLEOTIDE SEQUENCE</scope>
    <source>
        <strain evidence="12">NRRL 6426</strain>
    </source>
</reference>
<feature type="compositionally biased region" description="Basic and acidic residues" evidence="10">
    <location>
        <begin position="1631"/>
        <end position="1644"/>
    </location>
</feature>
<dbReference type="InterPro" id="IPR013780">
    <property type="entry name" value="Glyco_hydro_b"/>
</dbReference>
<feature type="compositionally biased region" description="Polar residues" evidence="10">
    <location>
        <begin position="1517"/>
        <end position="1531"/>
    </location>
</feature>
<dbReference type="Gene3D" id="2.60.40.1180">
    <property type="entry name" value="Golgi alpha-mannosidase II"/>
    <property type="match status" value="2"/>
</dbReference>
<evidence type="ECO:0000313" key="13">
    <source>
        <dbReference type="Proteomes" id="UP000748756"/>
    </source>
</evidence>
<feature type="region of interest" description="Disordered" evidence="10">
    <location>
        <begin position="1462"/>
        <end position="1482"/>
    </location>
</feature>
<dbReference type="SUPFAM" id="SSF52799">
    <property type="entry name" value="(Phosphotyrosine protein) phosphatases II"/>
    <property type="match status" value="1"/>
</dbReference>
<dbReference type="PROSITE" id="PS51339">
    <property type="entry name" value="PPASE_MYOTUBULARIN"/>
    <property type="match status" value="1"/>
</dbReference>
<keyword evidence="8" id="KW-0326">Glycosidase</keyword>
<dbReference type="Gene3D" id="2.60.40.1760">
    <property type="entry name" value="glycosyl hydrolase (family 31)"/>
    <property type="match status" value="1"/>
</dbReference>
<dbReference type="OrthoDB" id="3237269at2759"/>
<keyword evidence="6" id="KW-0256">Endoplasmic reticulum</keyword>
<dbReference type="Pfam" id="PF21365">
    <property type="entry name" value="Glyco_hydro_31_3rd"/>
    <property type="match status" value="1"/>
</dbReference>
<proteinExistence type="inferred from homology"/>
<dbReference type="InterPro" id="IPR016130">
    <property type="entry name" value="Tyr_Pase_AS"/>
</dbReference>
<evidence type="ECO:0000256" key="7">
    <source>
        <dbReference type="ARBA" id="ARBA00023180"/>
    </source>
</evidence>
<protein>
    <recommendedName>
        <fullName evidence="9">Glucosidase II subunit alpha</fullName>
    </recommendedName>
</protein>
<comment type="similarity">
    <text evidence="3">Belongs to the glycosyl hydrolase 31 family.</text>
</comment>
<dbReference type="InterPro" id="IPR033403">
    <property type="entry name" value="DUF5110"/>
</dbReference>
<evidence type="ECO:0000256" key="10">
    <source>
        <dbReference type="SAM" id="MobiDB-lite"/>
    </source>
</evidence>
<feature type="compositionally biased region" description="Gly residues" evidence="10">
    <location>
        <begin position="1681"/>
        <end position="1690"/>
    </location>
</feature>
<dbReference type="InterPro" id="IPR011993">
    <property type="entry name" value="PH-like_dom_sf"/>
</dbReference>
<dbReference type="Pfam" id="PF17137">
    <property type="entry name" value="DUF5110"/>
    <property type="match status" value="1"/>
</dbReference>
<dbReference type="Pfam" id="PF06602">
    <property type="entry name" value="Myotub-related"/>
    <property type="match status" value="1"/>
</dbReference>
<dbReference type="SUPFAM" id="SSF51011">
    <property type="entry name" value="Glycosyl hydrolase domain"/>
    <property type="match status" value="1"/>
</dbReference>
<evidence type="ECO:0000259" key="11">
    <source>
        <dbReference type="PROSITE" id="PS51339"/>
    </source>
</evidence>
<evidence type="ECO:0000256" key="4">
    <source>
        <dbReference type="ARBA" id="ARBA00022729"/>
    </source>
</evidence>
<dbReference type="PANTHER" id="PTHR22762:SF54">
    <property type="entry name" value="BCDNA.GH04962"/>
    <property type="match status" value="1"/>
</dbReference>
<comment type="subcellular location">
    <subcellularLocation>
        <location evidence="1">Endoplasmic reticulum</location>
    </subcellularLocation>
</comment>
<comment type="caution">
    <text evidence="12">The sequence shown here is derived from an EMBL/GenBank/DDBJ whole genome shotgun (WGS) entry which is preliminary data.</text>
</comment>
<dbReference type="FunFam" id="2.60.40.1180:FF:000023">
    <property type="entry name" value="neutral alpha-glucosidase AB isoform X2"/>
    <property type="match status" value="1"/>
</dbReference>
<feature type="compositionally biased region" description="Basic and acidic residues" evidence="10">
    <location>
        <begin position="1763"/>
        <end position="1772"/>
    </location>
</feature>
<dbReference type="InterPro" id="IPR000322">
    <property type="entry name" value="Glyco_hydro_31_TIM"/>
</dbReference>
<feature type="compositionally biased region" description="Low complexity" evidence="10">
    <location>
        <begin position="1467"/>
        <end position="1478"/>
    </location>
</feature>
<dbReference type="GO" id="GO:0005975">
    <property type="term" value="P:carbohydrate metabolic process"/>
    <property type="evidence" value="ECO:0007669"/>
    <property type="project" value="InterPro"/>
</dbReference>
<dbReference type="InterPro" id="IPR029021">
    <property type="entry name" value="Prot-tyrosine_phosphatase-like"/>
</dbReference>
<evidence type="ECO:0000313" key="12">
    <source>
        <dbReference type="EMBL" id="KAF9149070.1"/>
    </source>
</evidence>
<feature type="domain" description="Myotubularin phosphatase" evidence="11">
    <location>
        <begin position="1037"/>
        <end position="1457"/>
    </location>
</feature>
<dbReference type="GO" id="GO:0017177">
    <property type="term" value="C:glucosidase II complex"/>
    <property type="evidence" value="ECO:0007669"/>
    <property type="project" value="TreeGrafter"/>
</dbReference>
<dbReference type="InterPro" id="IPR011013">
    <property type="entry name" value="Gal_mutarotase_sf_dom"/>
</dbReference>
<keyword evidence="5" id="KW-0378">Hydrolase</keyword>
<feature type="region of interest" description="Disordered" evidence="10">
    <location>
        <begin position="1503"/>
        <end position="1552"/>
    </location>
</feature>
<feature type="region of interest" description="Disordered" evidence="10">
    <location>
        <begin position="1756"/>
        <end position="1778"/>
    </location>
</feature>
<dbReference type="InterPro" id="IPR010569">
    <property type="entry name" value="Myotubularin-like_Pase_dom"/>
</dbReference>
<dbReference type="InterPro" id="IPR048395">
    <property type="entry name" value="Glyco_hydro_31_C"/>
</dbReference>
<dbReference type="CDD" id="cd14752">
    <property type="entry name" value="GH31_N"/>
    <property type="match status" value="1"/>
</dbReference>
<dbReference type="GO" id="GO:0030246">
    <property type="term" value="F:carbohydrate binding"/>
    <property type="evidence" value="ECO:0007669"/>
    <property type="project" value="InterPro"/>
</dbReference>
<dbReference type="Pfam" id="PF01055">
    <property type="entry name" value="Glyco_hydro_31_2nd"/>
    <property type="match status" value="1"/>
</dbReference>
<evidence type="ECO:0000256" key="9">
    <source>
        <dbReference type="ARBA" id="ARBA00042895"/>
    </source>
</evidence>
<accession>A0A9P5VA60</accession>
<comment type="pathway">
    <text evidence="2">Glycan metabolism; N-glycan metabolism.</text>
</comment>
<keyword evidence="13" id="KW-1185">Reference proteome</keyword>
<dbReference type="GO" id="GO:0090599">
    <property type="term" value="F:alpha-glucosidase activity"/>
    <property type="evidence" value="ECO:0007669"/>
    <property type="project" value="TreeGrafter"/>
</dbReference>
<dbReference type="Pfam" id="PF13802">
    <property type="entry name" value="Gal_mutarotas_2"/>
    <property type="match status" value="1"/>
</dbReference>
<dbReference type="GO" id="GO:0006491">
    <property type="term" value="P:N-glycan processing"/>
    <property type="evidence" value="ECO:0007669"/>
    <property type="project" value="TreeGrafter"/>
</dbReference>